<dbReference type="Proteomes" id="UP000002774">
    <property type="component" value="Chromosome"/>
</dbReference>
<dbReference type="EMBL" id="CM001403">
    <property type="protein sequence ID" value="EHQ30355.1"/>
    <property type="molecule type" value="Genomic_DNA"/>
</dbReference>
<gene>
    <name evidence="1" type="ORF">Mucpa_6299</name>
</gene>
<proteinExistence type="predicted"/>
<evidence type="ECO:0000313" key="1">
    <source>
        <dbReference type="EMBL" id="EHQ30355.1"/>
    </source>
</evidence>
<accession>H1Y3U3</accession>
<reference evidence="1" key="1">
    <citation type="submission" date="2011-09" db="EMBL/GenBank/DDBJ databases">
        <title>The permanent draft genome of Mucilaginibacter paludis DSM 18603.</title>
        <authorList>
            <consortium name="US DOE Joint Genome Institute (JGI-PGF)"/>
            <person name="Lucas S."/>
            <person name="Han J."/>
            <person name="Lapidus A."/>
            <person name="Bruce D."/>
            <person name="Goodwin L."/>
            <person name="Pitluck S."/>
            <person name="Peters L."/>
            <person name="Kyrpides N."/>
            <person name="Mavromatis K."/>
            <person name="Ivanova N."/>
            <person name="Mikhailova N."/>
            <person name="Held B."/>
            <person name="Detter J.C."/>
            <person name="Tapia R."/>
            <person name="Han C."/>
            <person name="Land M."/>
            <person name="Hauser L."/>
            <person name="Markowitz V."/>
            <person name="Cheng J.-F."/>
            <person name="Hugenholtz P."/>
            <person name="Woyke T."/>
            <person name="Wu D."/>
            <person name="Tindall B."/>
            <person name="Brambilla E."/>
            <person name="Klenk H.-P."/>
            <person name="Eisen J.A."/>
        </authorList>
    </citation>
    <scope>NUCLEOTIDE SEQUENCE [LARGE SCALE GENOMIC DNA]</scope>
    <source>
        <strain evidence="1">DSM 18603</strain>
    </source>
</reference>
<protein>
    <submittedName>
        <fullName evidence="1">Uncharacterized protein</fullName>
    </submittedName>
</protein>
<keyword evidence="2" id="KW-1185">Reference proteome</keyword>
<name>H1Y3U3_9SPHI</name>
<organism evidence="1 2">
    <name type="scientific">Mucilaginibacter paludis DSM 18603</name>
    <dbReference type="NCBI Taxonomy" id="714943"/>
    <lineage>
        <taxon>Bacteria</taxon>
        <taxon>Pseudomonadati</taxon>
        <taxon>Bacteroidota</taxon>
        <taxon>Sphingobacteriia</taxon>
        <taxon>Sphingobacteriales</taxon>
        <taxon>Sphingobacteriaceae</taxon>
        <taxon>Mucilaginibacter</taxon>
    </lineage>
</organism>
<sequence>MQYAQAQNKKLSESTGFIIYTGEDIVPMQVLFIPAKIEETLEKTIEINFNGKTVNMAYSLFFVQIGRILPNLSEVMQKISYMPAKYGLIENPAKICIGKFVFDLSYAENKDPDTPEDTTIHSTVINISGRTYQLKVMDWPDANGAPKLFIKLP</sequence>
<dbReference type="STRING" id="714943.Mucpa_6299"/>
<dbReference type="HOGENOM" id="CLU_1711179_0_0_10"/>
<dbReference type="RefSeq" id="WP_008512018.1">
    <property type="nucleotide sequence ID" value="NZ_CM001403.1"/>
</dbReference>
<evidence type="ECO:0000313" key="2">
    <source>
        <dbReference type="Proteomes" id="UP000002774"/>
    </source>
</evidence>
<dbReference type="AlphaFoldDB" id="H1Y3U3"/>